<evidence type="ECO:0000313" key="2">
    <source>
        <dbReference type="Proteomes" id="UP000224460"/>
    </source>
</evidence>
<dbReference type="Proteomes" id="UP000224460">
    <property type="component" value="Unassembled WGS sequence"/>
</dbReference>
<protein>
    <submittedName>
        <fullName evidence="1">Uncharacterized protein</fullName>
    </submittedName>
</protein>
<proteinExistence type="predicted"/>
<gene>
    <name evidence="1" type="ORF">CS063_10655</name>
</gene>
<organism evidence="1 2">
    <name type="scientific">Sporanaerobium hydrogeniformans</name>
    <dbReference type="NCBI Taxonomy" id="3072179"/>
    <lineage>
        <taxon>Bacteria</taxon>
        <taxon>Bacillati</taxon>
        <taxon>Bacillota</taxon>
        <taxon>Clostridia</taxon>
        <taxon>Lachnospirales</taxon>
        <taxon>Lachnospiraceae</taxon>
        <taxon>Sporanaerobium</taxon>
    </lineage>
</organism>
<dbReference type="EMBL" id="PEDL01000011">
    <property type="protein sequence ID" value="PHV70344.1"/>
    <property type="molecule type" value="Genomic_DNA"/>
</dbReference>
<accession>A0AC61DAH5</accession>
<comment type="caution">
    <text evidence="1">The sequence shown here is derived from an EMBL/GenBank/DDBJ whole genome shotgun (WGS) entry which is preliminary data.</text>
</comment>
<sequence>MINIHEDFTVNKLIILYLLSQVKMPLSLSQVTEIMLDKGYTNYFSLQQYLNELEKSNLLMTSKQNNTSYFEITDKGLQTLEFFSSRIPDFTKKDLDLLIQNNWRKFRSELDIHAEYLPHKDNEYMVHCKVTENKSTLMELSINVGSKKQAIELCNKWQNNASDLYSQILELLSQ</sequence>
<reference evidence="1" key="1">
    <citation type="submission" date="2017-10" db="EMBL/GenBank/DDBJ databases">
        <title>Genome sequence of cellulolytic Lachnospiraceae bacterium XHS1971 isolated from hotspring sediment.</title>
        <authorList>
            <person name="Vasudevan G."/>
            <person name="Joshi A.J."/>
            <person name="Hivarkar S."/>
            <person name="Lanjekar V.B."/>
            <person name="Dhakephalkar P.K."/>
            <person name="Dagar S."/>
        </authorList>
    </citation>
    <scope>NUCLEOTIDE SEQUENCE</scope>
    <source>
        <strain evidence="1">XHS1971</strain>
    </source>
</reference>
<evidence type="ECO:0000313" key="1">
    <source>
        <dbReference type="EMBL" id="PHV70344.1"/>
    </source>
</evidence>
<name>A0AC61DAH5_9FIRM</name>
<keyword evidence="2" id="KW-1185">Reference proteome</keyword>